<evidence type="ECO:0000313" key="13">
    <source>
        <dbReference type="EMBL" id="AUM73460.1"/>
    </source>
</evidence>
<dbReference type="Proteomes" id="UP000234882">
    <property type="component" value="Chromosome"/>
</dbReference>
<gene>
    <name evidence="13" type="ORF">CYR75_03365</name>
</gene>
<protein>
    <submittedName>
        <fullName evidence="13">D-alanyl-D-alanine carboxypeptidase</fullName>
    </submittedName>
</protein>
<feature type="active site" description="Proton acceptor" evidence="7">
    <location>
        <position position="113"/>
    </location>
</feature>
<dbReference type="Gene3D" id="3.40.710.10">
    <property type="entry name" value="DD-peptidase/beta-lactamase superfamily"/>
    <property type="match status" value="1"/>
</dbReference>
<keyword evidence="11" id="KW-0812">Transmembrane</keyword>
<evidence type="ECO:0000256" key="8">
    <source>
        <dbReference type="PIRSR" id="PIRSR618044-2"/>
    </source>
</evidence>
<evidence type="ECO:0000256" key="4">
    <source>
        <dbReference type="ARBA" id="ARBA00022960"/>
    </source>
</evidence>
<feature type="domain" description="Peptidase S11 D-alanyl-D-alanine carboxypeptidase A N-terminal" evidence="12">
    <location>
        <begin position="85"/>
        <end position="302"/>
    </location>
</feature>
<feature type="active site" description="Acyl-ester intermediate" evidence="7">
    <location>
        <position position="110"/>
    </location>
</feature>
<sequence>MSAADCNPVRKRRFPARGEKSGKCDVSAITTLCYCQKINDGPLRTRPQQAEEIETVTKFRTLFRAGVLTFFAFLIPLAAQSAPFAAFVMDGRTGKQIHAQNADTRLHPASLTKMMTLYMAFTAIERGQVRLDTRFTVSSRAAAEPPSRLGLRAGQQIELRYLIRASAVKSANDAATAIGENLAGSVPQFAAQMTGMAQALGMRNTQFRNANGLTESGHFSTARDMSTLGRRLFYDFPQYYSIFSRRSADAGIATVRSTNRTFLDNYAGADGIKTGYTRAAGFNLTASAQRGSKRIIATVMGGTSTAQRNAVMADLLDMGFGKAPTRVREVKPEPPQYIVERKSSRKVAAAAAPAAVARSARPAAKASVPAAVAQASVTPASLNSALNEAMALAASAPPATAPPVASGRVASAATPGSTRPPAKPASLASATTATEAAVSEALADAAPAAPPMIGGLATSARPIAAPRARASAPAAAASTASVVAAAATEAAAVPPPPQRAETIVGETFGASSPEPRPVERIARASSSGGQAWAISLGRYKSREQADERLMQLAMQEAELLSGALRHVRESSKGYEATFVGLSKGAASKTCAHVSAQKLRCDVTAP</sequence>
<keyword evidence="11" id="KW-0472">Membrane</keyword>
<dbReference type="EMBL" id="CP025583">
    <property type="protein sequence ID" value="AUM73460.1"/>
    <property type="molecule type" value="Genomic_DNA"/>
</dbReference>
<feature type="binding site" evidence="8">
    <location>
        <position position="273"/>
    </location>
    <ligand>
        <name>substrate</name>
    </ligand>
</feature>
<name>A0A2K9MCW6_9RHOB</name>
<comment type="similarity">
    <text evidence="1 9">Belongs to the peptidase S11 family.</text>
</comment>
<dbReference type="InterPro" id="IPR001967">
    <property type="entry name" value="Peptidase_S11_N"/>
</dbReference>
<evidence type="ECO:0000256" key="6">
    <source>
        <dbReference type="ARBA" id="ARBA00023316"/>
    </source>
</evidence>
<evidence type="ECO:0000313" key="14">
    <source>
        <dbReference type="Proteomes" id="UP000234882"/>
    </source>
</evidence>
<dbReference type="PANTHER" id="PTHR21581">
    <property type="entry name" value="D-ALANYL-D-ALANINE CARBOXYPEPTIDASE"/>
    <property type="match status" value="1"/>
</dbReference>
<feature type="region of interest" description="Disordered" evidence="10">
    <location>
        <begin position="397"/>
        <end position="431"/>
    </location>
</feature>
<keyword evidence="4" id="KW-0133">Cell shape</keyword>
<reference evidence="14" key="1">
    <citation type="submission" date="2017-12" db="EMBL/GenBank/DDBJ databases">
        <title>Genomic analysis of Paracoccus sp. CBA4604.</title>
        <authorList>
            <person name="Roh S.W."/>
            <person name="Kim J.Y."/>
            <person name="Kim J.S."/>
        </authorList>
    </citation>
    <scope>NUCLEOTIDE SEQUENCE [LARGE SCALE GENOMIC DNA]</scope>
    <source>
        <strain evidence="14">CBA4604</strain>
    </source>
</reference>
<dbReference type="KEGG" id="paru:CYR75_03365"/>
<dbReference type="SUPFAM" id="SSF56601">
    <property type="entry name" value="beta-lactamase/transpeptidase-like"/>
    <property type="match status" value="1"/>
</dbReference>
<dbReference type="OrthoDB" id="9795979at2"/>
<feature type="transmembrane region" description="Helical" evidence="11">
    <location>
        <begin position="67"/>
        <end position="89"/>
    </location>
</feature>
<evidence type="ECO:0000256" key="9">
    <source>
        <dbReference type="RuleBase" id="RU004016"/>
    </source>
</evidence>
<dbReference type="GO" id="GO:0009002">
    <property type="term" value="F:serine-type D-Ala-D-Ala carboxypeptidase activity"/>
    <property type="evidence" value="ECO:0007669"/>
    <property type="project" value="InterPro"/>
</dbReference>
<evidence type="ECO:0000256" key="10">
    <source>
        <dbReference type="SAM" id="MobiDB-lite"/>
    </source>
</evidence>
<evidence type="ECO:0000256" key="3">
    <source>
        <dbReference type="ARBA" id="ARBA00022801"/>
    </source>
</evidence>
<organism evidence="13 14">
    <name type="scientific">Paracoccus jeotgali</name>
    <dbReference type="NCBI Taxonomy" id="2065379"/>
    <lineage>
        <taxon>Bacteria</taxon>
        <taxon>Pseudomonadati</taxon>
        <taxon>Pseudomonadota</taxon>
        <taxon>Alphaproteobacteria</taxon>
        <taxon>Rhodobacterales</taxon>
        <taxon>Paracoccaceae</taxon>
        <taxon>Paracoccus</taxon>
    </lineage>
</organism>
<feature type="active site" evidence="7">
    <location>
        <position position="170"/>
    </location>
</feature>
<proteinExistence type="inferred from homology"/>
<evidence type="ECO:0000256" key="7">
    <source>
        <dbReference type="PIRSR" id="PIRSR618044-1"/>
    </source>
</evidence>
<evidence type="ECO:0000256" key="5">
    <source>
        <dbReference type="ARBA" id="ARBA00022984"/>
    </source>
</evidence>
<dbReference type="PANTHER" id="PTHR21581:SF6">
    <property type="entry name" value="TRAFFICKING PROTEIN PARTICLE COMPLEX SUBUNIT 12"/>
    <property type="match status" value="1"/>
</dbReference>
<dbReference type="AlphaFoldDB" id="A0A2K9MCW6"/>
<keyword evidence="14" id="KW-1185">Reference proteome</keyword>
<dbReference type="GO" id="GO:0071555">
    <property type="term" value="P:cell wall organization"/>
    <property type="evidence" value="ECO:0007669"/>
    <property type="project" value="UniProtKB-KW"/>
</dbReference>
<dbReference type="GO" id="GO:0009252">
    <property type="term" value="P:peptidoglycan biosynthetic process"/>
    <property type="evidence" value="ECO:0007669"/>
    <property type="project" value="UniProtKB-KW"/>
</dbReference>
<dbReference type="InterPro" id="IPR012338">
    <property type="entry name" value="Beta-lactam/transpept-like"/>
</dbReference>
<keyword evidence="6" id="KW-0961">Cell wall biogenesis/degradation</keyword>
<evidence type="ECO:0000256" key="1">
    <source>
        <dbReference type="ARBA" id="ARBA00007164"/>
    </source>
</evidence>
<keyword evidence="13" id="KW-0645">Protease</keyword>
<dbReference type="Pfam" id="PF00768">
    <property type="entry name" value="Peptidase_S11"/>
    <property type="match status" value="1"/>
</dbReference>
<evidence type="ECO:0000256" key="11">
    <source>
        <dbReference type="SAM" id="Phobius"/>
    </source>
</evidence>
<keyword evidence="2" id="KW-0732">Signal</keyword>
<feature type="compositionally biased region" description="Low complexity" evidence="10">
    <location>
        <begin position="397"/>
        <end position="406"/>
    </location>
</feature>
<accession>A0A2K9MCW6</accession>
<keyword evidence="5" id="KW-0573">Peptidoglycan synthesis</keyword>
<dbReference type="GO" id="GO:0008360">
    <property type="term" value="P:regulation of cell shape"/>
    <property type="evidence" value="ECO:0007669"/>
    <property type="project" value="UniProtKB-KW"/>
</dbReference>
<dbReference type="PRINTS" id="PR00725">
    <property type="entry name" value="DADACBPTASE1"/>
</dbReference>
<keyword evidence="11" id="KW-1133">Transmembrane helix</keyword>
<dbReference type="InterPro" id="IPR018044">
    <property type="entry name" value="Peptidase_S11"/>
</dbReference>
<keyword evidence="3" id="KW-0378">Hydrolase</keyword>
<keyword evidence="13" id="KW-0121">Carboxypeptidase</keyword>
<evidence type="ECO:0000259" key="12">
    <source>
        <dbReference type="Pfam" id="PF00768"/>
    </source>
</evidence>
<dbReference type="GO" id="GO:0006508">
    <property type="term" value="P:proteolysis"/>
    <property type="evidence" value="ECO:0007669"/>
    <property type="project" value="InterPro"/>
</dbReference>
<evidence type="ECO:0000256" key="2">
    <source>
        <dbReference type="ARBA" id="ARBA00022729"/>
    </source>
</evidence>